<comment type="subcellular location">
    <subcellularLocation>
        <location evidence="1 8">Cytoplasm</location>
    </subcellularLocation>
</comment>
<feature type="binding site" evidence="8">
    <location>
        <position position="163"/>
    </location>
    <ligand>
        <name>substrate</name>
    </ligand>
</feature>
<evidence type="ECO:0000256" key="1">
    <source>
        <dbReference type="ARBA" id="ARBA00004496"/>
    </source>
</evidence>
<dbReference type="GO" id="GO:0008899">
    <property type="term" value="F:homoserine O-succinyltransferase activity"/>
    <property type="evidence" value="ECO:0007669"/>
    <property type="project" value="UniProtKB-UniRule"/>
</dbReference>
<evidence type="ECO:0000256" key="8">
    <source>
        <dbReference type="HAMAP-Rule" id="MF_00295"/>
    </source>
</evidence>
<dbReference type="GO" id="GO:0005737">
    <property type="term" value="C:cytoplasm"/>
    <property type="evidence" value="ECO:0007669"/>
    <property type="project" value="UniProtKB-SubCell"/>
</dbReference>
<dbReference type="OrthoDB" id="9772423at2"/>
<evidence type="ECO:0000256" key="2">
    <source>
        <dbReference type="ARBA" id="ARBA00022490"/>
    </source>
</evidence>
<comment type="caution">
    <text evidence="8">Lacks conserved residue(s) required for the propagation of feature annotation.</text>
</comment>
<feature type="active site" description="Acyl-thioester intermediate" evidence="8 9">
    <location>
        <position position="142"/>
    </location>
</feature>
<dbReference type="EMBL" id="SIJB01000030">
    <property type="protein sequence ID" value="NBI30276.1"/>
    <property type="molecule type" value="Genomic_DNA"/>
</dbReference>
<keyword evidence="5 8" id="KW-0486">Methionine biosynthesis</keyword>
<dbReference type="HAMAP" id="MF_00295">
    <property type="entry name" value="MetA_acyltransf"/>
    <property type="match status" value="1"/>
</dbReference>
<evidence type="ECO:0000313" key="11">
    <source>
        <dbReference type="Proteomes" id="UP000448943"/>
    </source>
</evidence>
<dbReference type="SUPFAM" id="SSF52317">
    <property type="entry name" value="Class I glutamine amidotransferase-like"/>
    <property type="match status" value="1"/>
</dbReference>
<keyword evidence="4 8" id="KW-0808">Transferase</keyword>
<proteinExistence type="inferred from homology"/>
<gene>
    <name evidence="10" type="primary">metA</name>
    <name evidence="8" type="synonym">metAA</name>
    <name evidence="10" type="ORF">ERL59_15110</name>
</gene>
<evidence type="ECO:0000256" key="4">
    <source>
        <dbReference type="ARBA" id="ARBA00022679"/>
    </source>
</evidence>
<dbReference type="EC" id="2.3.1.31" evidence="8"/>
<dbReference type="GO" id="GO:0004414">
    <property type="term" value="F:homoserine O-acetyltransferase activity"/>
    <property type="evidence" value="ECO:0007669"/>
    <property type="project" value="UniProtKB-EC"/>
</dbReference>
<organism evidence="10 11">
    <name type="scientific">Chengkuizengella marina</name>
    <dbReference type="NCBI Taxonomy" id="2507566"/>
    <lineage>
        <taxon>Bacteria</taxon>
        <taxon>Bacillati</taxon>
        <taxon>Bacillota</taxon>
        <taxon>Bacilli</taxon>
        <taxon>Bacillales</taxon>
        <taxon>Paenibacillaceae</taxon>
        <taxon>Chengkuizengella</taxon>
    </lineage>
</organism>
<dbReference type="InterPro" id="IPR005697">
    <property type="entry name" value="HST_MetA"/>
</dbReference>
<keyword evidence="3 8" id="KW-0028">Amino-acid biosynthesis</keyword>
<sequence>MPVKIPDHLPAKEILNNENIFVMDESRAFHQDIRPLKVIMLNLMPTKETTETQILRLLSNTPLQVEFTLIHPKTHASKNTSQKHLKQFYKTFEEVRHLRFDGMIITGAPVETLNFEDVNYWEELKDIMEWSKVNVTSTLHICWASQAGLYHHFDVPKYLLDEKIFGVFQHQTNVKNVKLFRGFDEVFNAPQSRHTEIRREDIEKHENLEILSESEEAGVYIVGTKDGKQIFVTGHAEYDSETLKWEYDRDINKGMECAIPRNYFPKDDPTNKPYNTWRAHGSLLFSNWLNYYVYQETTYDWVI</sequence>
<comment type="pathway">
    <text evidence="8">Amino-acid biosynthesis; L-methionine biosynthesis via de novo pathway; O-acetyl-L-homoserine from L-homoserine: step 1/1.</text>
</comment>
<dbReference type="Gene3D" id="3.40.50.880">
    <property type="match status" value="1"/>
</dbReference>
<evidence type="ECO:0000256" key="6">
    <source>
        <dbReference type="ARBA" id="ARBA00023315"/>
    </source>
</evidence>
<evidence type="ECO:0000256" key="7">
    <source>
        <dbReference type="ARBA" id="ARBA00049043"/>
    </source>
</evidence>
<dbReference type="CDD" id="cd03131">
    <property type="entry name" value="GATase1_HTS"/>
    <property type="match status" value="1"/>
</dbReference>
<dbReference type="FunFam" id="3.40.50.880:FF:000004">
    <property type="entry name" value="Homoserine O-succinyltransferase"/>
    <property type="match status" value="1"/>
</dbReference>
<dbReference type="PIRSF" id="PIRSF000450">
    <property type="entry name" value="H_ser_succinyltr"/>
    <property type="match status" value="1"/>
</dbReference>
<reference evidence="10 11" key="1">
    <citation type="submission" date="2019-01" db="EMBL/GenBank/DDBJ databases">
        <title>Chengkuizengella sp. nov., isolated from deep-sea sediment of East Pacific Ocean.</title>
        <authorList>
            <person name="Yang J."/>
            <person name="Lai Q."/>
            <person name="Shao Z."/>
        </authorList>
    </citation>
    <scope>NUCLEOTIDE SEQUENCE [LARGE SCALE GENOMIC DNA]</scope>
    <source>
        <strain evidence="10 11">YPA3-1-1</strain>
    </source>
</reference>
<feature type="binding site" evidence="8">
    <location>
        <position position="249"/>
    </location>
    <ligand>
        <name>substrate</name>
    </ligand>
</feature>
<dbReference type="RefSeq" id="WP_160647082.1">
    <property type="nucleotide sequence ID" value="NZ_SIJB01000030.1"/>
</dbReference>
<dbReference type="PANTHER" id="PTHR20919">
    <property type="entry name" value="HOMOSERINE O-SUCCINYLTRANSFERASE"/>
    <property type="match status" value="1"/>
</dbReference>
<feature type="site" description="Important for substrate specificity" evidence="8">
    <location>
        <position position="192"/>
    </location>
</feature>
<feature type="active site" description="Proton acceptor" evidence="8">
    <location>
        <position position="235"/>
    </location>
</feature>
<comment type="caution">
    <text evidence="10">The sequence shown here is derived from an EMBL/GenBank/DDBJ whole genome shotgun (WGS) entry which is preliminary data.</text>
</comment>
<feature type="site" description="Important for acyl-CoA specificity" evidence="8">
    <location>
        <position position="111"/>
    </location>
</feature>
<protein>
    <recommendedName>
        <fullName evidence="8">Homoserine O-acetyltransferase</fullName>
        <shortName evidence="8">HAT</shortName>
        <ecNumber evidence="8">2.3.1.31</ecNumber>
    </recommendedName>
    <alternativeName>
        <fullName evidence="8">Homoserine transacetylase</fullName>
        <shortName evidence="8">HTA</shortName>
    </alternativeName>
</protein>
<feature type="binding site" evidence="8">
    <location>
        <position position="192"/>
    </location>
    <ligand>
        <name>substrate</name>
    </ligand>
</feature>
<dbReference type="NCBIfam" id="TIGR01001">
    <property type="entry name" value="metA"/>
    <property type="match status" value="1"/>
</dbReference>
<dbReference type="UniPathway" id="UPA00051">
    <property type="reaction ID" value="UER00074"/>
</dbReference>
<name>A0A6N9Q600_9BACL</name>
<dbReference type="GO" id="GO:0019281">
    <property type="term" value="P:L-methionine biosynthetic process from homoserine via O-succinyl-L-homoserine and cystathionine"/>
    <property type="evidence" value="ECO:0007669"/>
    <property type="project" value="InterPro"/>
</dbReference>
<dbReference type="Pfam" id="PF04204">
    <property type="entry name" value="HTS"/>
    <property type="match status" value="1"/>
</dbReference>
<keyword evidence="2 8" id="KW-0963">Cytoplasm</keyword>
<comment type="function">
    <text evidence="8">Transfers an acetyl group from acetyl-CoA to L-homoserine, forming acetyl-L-homoserine.</text>
</comment>
<evidence type="ECO:0000256" key="3">
    <source>
        <dbReference type="ARBA" id="ARBA00022605"/>
    </source>
</evidence>
<comment type="catalytic activity">
    <reaction evidence="7 8">
        <text>L-homoserine + acetyl-CoA = O-acetyl-L-homoserine + CoA</text>
        <dbReference type="Rhea" id="RHEA:13701"/>
        <dbReference type="ChEBI" id="CHEBI:57287"/>
        <dbReference type="ChEBI" id="CHEBI:57288"/>
        <dbReference type="ChEBI" id="CHEBI:57476"/>
        <dbReference type="ChEBI" id="CHEBI:57716"/>
        <dbReference type="EC" id="2.3.1.31"/>
    </reaction>
</comment>
<dbReference type="PANTHER" id="PTHR20919:SF0">
    <property type="entry name" value="HOMOSERINE O-SUCCINYLTRANSFERASE"/>
    <property type="match status" value="1"/>
</dbReference>
<accession>A0A6N9Q600</accession>
<dbReference type="InterPro" id="IPR029062">
    <property type="entry name" value="Class_I_gatase-like"/>
</dbReference>
<dbReference type="InterPro" id="IPR033752">
    <property type="entry name" value="MetA_family"/>
</dbReference>
<comment type="similarity">
    <text evidence="8">Belongs to the MetA family.</text>
</comment>
<evidence type="ECO:0000256" key="9">
    <source>
        <dbReference type="PIRSR" id="PIRSR000450-1"/>
    </source>
</evidence>
<feature type="active site" evidence="8">
    <location>
        <position position="237"/>
    </location>
</feature>
<dbReference type="AlphaFoldDB" id="A0A6N9Q600"/>
<evidence type="ECO:0000313" key="10">
    <source>
        <dbReference type="EMBL" id="NBI30276.1"/>
    </source>
</evidence>
<dbReference type="Proteomes" id="UP000448943">
    <property type="component" value="Unassembled WGS sequence"/>
</dbReference>
<keyword evidence="11" id="KW-1185">Reference proteome</keyword>
<keyword evidence="6 8" id="KW-0012">Acyltransferase</keyword>
<evidence type="ECO:0000256" key="5">
    <source>
        <dbReference type="ARBA" id="ARBA00023167"/>
    </source>
</evidence>